<keyword evidence="4" id="KW-1185">Reference proteome</keyword>
<dbReference type="InterPro" id="IPR001853">
    <property type="entry name" value="DSBA-like_thioredoxin_dom"/>
</dbReference>
<dbReference type="InterPro" id="IPR050824">
    <property type="entry name" value="Thiol_disulfide_DsbA"/>
</dbReference>
<evidence type="ECO:0000259" key="2">
    <source>
        <dbReference type="Pfam" id="PF01323"/>
    </source>
</evidence>
<name>A0A284VPY2_9EURY</name>
<reference evidence="4" key="1">
    <citation type="submission" date="2017-06" db="EMBL/GenBank/DDBJ databases">
        <authorList>
            <person name="Cremers G."/>
        </authorList>
    </citation>
    <scope>NUCLEOTIDE SEQUENCE [LARGE SCALE GENOMIC DNA]</scope>
</reference>
<accession>A0A284VPY2</accession>
<dbReference type="Gene3D" id="3.40.30.10">
    <property type="entry name" value="Glutaredoxin"/>
    <property type="match status" value="1"/>
</dbReference>
<dbReference type="SUPFAM" id="SSF52833">
    <property type="entry name" value="Thioredoxin-like"/>
    <property type="match status" value="1"/>
</dbReference>
<dbReference type="PANTHER" id="PTHR35891">
    <property type="entry name" value="THIOL:DISULFIDE INTERCHANGE PROTEIN DSBA"/>
    <property type="match status" value="1"/>
</dbReference>
<feature type="transmembrane region" description="Helical" evidence="1">
    <location>
        <begin position="16"/>
        <end position="36"/>
    </location>
</feature>
<organism evidence="3 4">
    <name type="scientific">Candidatus Methanoperedens nitratireducens</name>
    <dbReference type="NCBI Taxonomy" id="1392998"/>
    <lineage>
        <taxon>Archaea</taxon>
        <taxon>Methanobacteriati</taxon>
        <taxon>Methanobacteriota</taxon>
        <taxon>Stenosarchaea group</taxon>
        <taxon>Methanomicrobia</taxon>
        <taxon>Methanosarcinales</taxon>
        <taxon>ANME-2 cluster</taxon>
        <taxon>Candidatus Methanoperedentaceae</taxon>
        <taxon>Candidatus Methanoperedens</taxon>
    </lineage>
</organism>
<protein>
    <recommendedName>
        <fullName evidence="2">DSBA-like thioredoxin domain-containing protein</fullName>
    </recommendedName>
</protein>
<dbReference type="OrthoDB" id="148001at2157"/>
<sequence>MAKKKRVQPVKKSNRTLIYAGLAVLIIAVLGVYFFASSPDRPQEKLPASGKFAQLNKPSTYEPGKVKITEFMKFNCGHCYSLNPQIQALKQKYGDKLEITYKPMLWRTVPQDKGFEKSIETYILAQRMGKGEEMKDALFKALFVDKKDLTSVIVLGDIGKSVGLGDDFVKALNNGDAKDEAGANINLAESFQVDETPTIIINGNLKVNPSMTNEDMDAMAKNLDTIISSLLS</sequence>
<evidence type="ECO:0000313" key="4">
    <source>
        <dbReference type="Proteomes" id="UP000218615"/>
    </source>
</evidence>
<gene>
    <name evidence="3" type="ORF">MNV_30011</name>
</gene>
<proteinExistence type="predicted"/>
<keyword evidence="1" id="KW-0472">Membrane</keyword>
<dbReference type="Pfam" id="PF01323">
    <property type="entry name" value="DSBA"/>
    <property type="match status" value="1"/>
</dbReference>
<dbReference type="PANTHER" id="PTHR35891:SF3">
    <property type="entry name" value="THIOL:DISULFIDE INTERCHANGE PROTEIN DSBL"/>
    <property type="match status" value="1"/>
</dbReference>
<evidence type="ECO:0000256" key="1">
    <source>
        <dbReference type="SAM" id="Phobius"/>
    </source>
</evidence>
<evidence type="ECO:0000313" key="3">
    <source>
        <dbReference type="EMBL" id="SNQ61278.1"/>
    </source>
</evidence>
<keyword evidence="1" id="KW-0812">Transmembrane</keyword>
<feature type="domain" description="DSBA-like thioredoxin" evidence="2">
    <location>
        <begin position="68"/>
        <end position="223"/>
    </location>
</feature>
<dbReference type="AlphaFoldDB" id="A0A284VPY2"/>
<keyword evidence="1" id="KW-1133">Transmembrane helix</keyword>
<dbReference type="EMBL" id="FZMP01000174">
    <property type="protein sequence ID" value="SNQ61278.1"/>
    <property type="molecule type" value="Genomic_DNA"/>
</dbReference>
<dbReference type="InterPro" id="IPR036249">
    <property type="entry name" value="Thioredoxin-like_sf"/>
</dbReference>
<dbReference type="Proteomes" id="UP000218615">
    <property type="component" value="Unassembled WGS sequence"/>
</dbReference>
<dbReference type="RefSeq" id="WP_096205991.1">
    <property type="nucleotide sequence ID" value="NZ_FZMP01000174.1"/>
</dbReference>
<dbReference type="GO" id="GO:0016491">
    <property type="term" value="F:oxidoreductase activity"/>
    <property type="evidence" value="ECO:0007669"/>
    <property type="project" value="InterPro"/>
</dbReference>